<dbReference type="AlphaFoldDB" id="A0A0E9NN81"/>
<evidence type="ECO:0000256" key="1">
    <source>
        <dbReference type="SAM" id="MobiDB-lite"/>
    </source>
</evidence>
<feature type="region of interest" description="Disordered" evidence="1">
    <location>
        <begin position="127"/>
        <end position="148"/>
    </location>
</feature>
<reference evidence="2 3" key="3">
    <citation type="journal article" date="2015" name="Genome Announc.">
        <title>Draft Genome Sequence of the Archiascomycetous Yeast Saitoella complicata.</title>
        <authorList>
            <person name="Yamauchi K."/>
            <person name="Kondo S."/>
            <person name="Hamamoto M."/>
            <person name="Takahashi Y."/>
            <person name="Ogura Y."/>
            <person name="Hayashi T."/>
            <person name="Nishida H."/>
        </authorList>
    </citation>
    <scope>NUCLEOTIDE SEQUENCE [LARGE SCALE GENOMIC DNA]</scope>
    <source>
        <strain evidence="2 3">NRRL Y-17804</strain>
    </source>
</reference>
<dbReference type="Proteomes" id="UP000033140">
    <property type="component" value="Unassembled WGS sequence"/>
</dbReference>
<organism evidence="2 3">
    <name type="scientific">Saitoella complicata (strain BCRC 22490 / CBS 7301 / JCM 7358 / NBRC 10748 / NRRL Y-17804)</name>
    <dbReference type="NCBI Taxonomy" id="698492"/>
    <lineage>
        <taxon>Eukaryota</taxon>
        <taxon>Fungi</taxon>
        <taxon>Dikarya</taxon>
        <taxon>Ascomycota</taxon>
        <taxon>Taphrinomycotina</taxon>
        <taxon>Taphrinomycotina incertae sedis</taxon>
        <taxon>Saitoella</taxon>
    </lineage>
</organism>
<keyword evidence="3" id="KW-1185">Reference proteome</keyword>
<reference evidence="2 3" key="2">
    <citation type="journal article" date="2014" name="J. Gen. Appl. Microbiol.">
        <title>The early diverging ascomycetous budding yeast Saitoella complicata has three histone deacetylases belonging to the Clr6, Hos2, and Rpd3 lineages.</title>
        <authorList>
            <person name="Nishida H."/>
            <person name="Matsumoto T."/>
            <person name="Kondo S."/>
            <person name="Hamamoto M."/>
            <person name="Yoshikawa H."/>
        </authorList>
    </citation>
    <scope>NUCLEOTIDE SEQUENCE [LARGE SCALE GENOMIC DNA]</scope>
    <source>
        <strain evidence="2 3">NRRL Y-17804</strain>
    </source>
</reference>
<sequence length="317" mass="33853">MATWTHACRKHNPNVDCLRVGGGRGVLTLTHAHLQHFTFQEFVQAGVAVAVALATQLNAKPSGVPSATAPPSTLQASPQNALKYPVTTPTSLNALGVAQASSANSIAYTTVLKLSHSPLVDAVAEHGTGGGWEGGGEGVGGDEGEEEGFEGGIGLDCGECYVGWDCGGGRGGCDFGGGKLGGGDGPVLGGRRGWGTVTWGRRARRSGRALVVGHGGLAIKKRRGYSWIYREPLGRGGRGLKLLNMMPRRWSSTRIWWRDNWRLPPQSYIDAGPPCEGLGLGLPSKRTDLQRHEWWRGDLRHARSPSRGCFKKRMNRD</sequence>
<gene>
    <name evidence="2" type="ORF">G7K_5444-t1</name>
</gene>
<accession>A0A0E9NN81</accession>
<evidence type="ECO:0000313" key="3">
    <source>
        <dbReference type="Proteomes" id="UP000033140"/>
    </source>
</evidence>
<feature type="compositionally biased region" description="Gly residues" evidence="1">
    <location>
        <begin position="127"/>
        <end position="139"/>
    </location>
</feature>
<name>A0A0E9NN81_SAICN</name>
<comment type="caution">
    <text evidence="2">The sequence shown here is derived from an EMBL/GenBank/DDBJ whole genome shotgun (WGS) entry which is preliminary data.</text>
</comment>
<protein>
    <submittedName>
        <fullName evidence="2">Uncharacterized protein</fullName>
    </submittedName>
</protein>
<reference evidence="2 3" key="1">
    <citation type="journal article" date="2011" name="J. Gen. Appl. Microbiol.">
        <title>Draft genome sequencing of the enigmatic yeast Saitoella complicata.</title>
        <authorList>
            <person name="Nishida H."/>
            <person name="Hamamoto M."/>
            <person name="Sugiyama J."/>
        </authorList>
    </citation>
    <scope>NUCLEOTIDE SEQUENCE [LARGE SCALE GENOMIC DNA]</scope>
    <source>
        <strain evidence="2 3">NRRL Y-17804</strain>
    </source>
</reference>
<dbReference type="EMBL" id="BACD03000044">
    <property type="protein sequence ID" value="GAO51342.1"/>
    <property type="molecule type" value="Genomic_DNA"/>
</dbReference>
<evidence type="ECO:0000313" key="2">
    <source>
        <dbReference type="EMBL" id="GAO51342.1"/>
    </source>
</evidence>
<proteinExistence type="predicted"/>